<evidence type="ECO:0000313" key="2">
    <source>
        <dbReference type="EMBL" id="KAF3207205.1"/>
    </source>
</evidence>
<dbReference type="EMBL" id="WIWS01000102">
    <property type="protein sequence ID" value="KAF3207205.1"/>
    <property type="molecule type" value="Genomic_DNA"/>
</dbReference>
<comment type="caution">
    <text evidence="2">The sequence shown here is derived from an EMBL/GenBank/DDBJ whole genome shotgun (WGS) entry which is preliminary data.</text>
</comment>
<name>A0A7C8UBM4_ORBOL</name>
<organism evidence="2 3">
    <name type="scientific">Orbilia oligospora</name>
    <name type="common">Nematode-trapping fungus</name>
    <name type="synonym">Arthrobotrys oligospora</name>
    <dbReference type="NCBI Taxonomy" id="2813651"/>
    <lineage>
        <taxon>Eukaryota</taxon>
        <taxon>Fungi</taxon>
        <taxon>Dikarya</taxon>
        <taxon>Ascomycota</taxon>
        <taxon>Pezizomycotina</taxon>
        <taxon>Orbiliomycetes</taxon>
        <taxon>Orbiliales</taxon>
        <taxon>Orbiliaceae</taxon>
        <taxon>Orbilia</taxon>
    </lineage>
</organism>
<reference evidence="2 3" key="1">
    <citation type="submission" date="2019-06" db="EMBL/GenBank/DDBJ databases">
        <authorList>
            <person name="Palmer J.M."/>
        </authorList>
    </citation>
    <scope>NUCLEOTIDE SEQUENCE [LARGE SCALE GENOMIC DNA]</scope>
    <source>
        <strain evidence="2 3">TWF106</strain>
    </source>
</reference>
<dbReference type="Proteomes" id="UP000472727">
    <property type="component" value="Unassembled WGS sequence"/>
</dbReference>
<gene>
    <name evidence="2" type="ORF">TWF106_000457</name>
</gene>
<sequence length="316" mass="33978">MKFYGGLTTFIALIGLAHALPAADPVAIPADLAGLTTEDIIKLSEGYLPSNFNVRKRSGNRGCTANNVLRRLRDKRYSKSASAFCSKYIRSTITDTVLVPATITTEKTKTPPPTFVTVTDVSILTETDTSTSTFLVPTTEVPIPKIAKRSKIAYPPWLSTQYSPSRVSSACSCFIAAPCKPTRVTKTIVTGTVTAFSKTKTLPPVVSTITESVTTITTITSIVAKPKVINCKVTPACRSMSAPGIDLLTGYTYEQCKKLCLETEGCLSTQFGVGGSVEGVCILSASTVENTYGEISLVSPICVWWHMDDVECIYLD</sequence>
<feature type="chain" id="PRO_5028908283" description="Apple domain-containing protein" evidence="1">
    <location>
        <begin position="20"/>
        <end position="316"/>
    </location>
</feature>
<proteinExistence type="predicted"/>
<accession>A0A7C8UBM4</accession>
<feature type="signal peptide" evidence="1">
    <location>
        <begin position="1"/>
        <end position="19"/>
    </location>
</feature>
<protein>
    <recommendedName>
        <fullName evidence="4">Apple domain-containing protein</fullName>
    </recommendedName>
</protein>
<evidence type="ECO:0000313" key="3">
    <source>
        <dbReference type="Proteomes" id="UP000472727"/>
    </source>
</evidence>
<dbReference type="AlphaFoldDB" id="A0A7C8UBM4"/>
<evidence type="ECO:0000256" key="1">
    <source>
        <dbReference type="SAM" id="SignalP"/>
    </source>
</evidence>
<evidence type="ECO:0008006" key="4">
    <source>
        <dbReference type="Google" id="ProtNLM"/>
    </source>
</evidence>
<keyword evidence="1" id="KW-0732">Signal</keyword>